<dbReference type="GO" id="GO:0004386">
    <property type="term" value="F:helicase activity"/>
    <property type="evidence" value="ECO:0007669"/>
    <property type="project" value="UniProtKB-KW"/>
</dbReference>
<dbReference type="InterPro" id="IPR011545">
    <property type="entry name" value="DEAD/DEAH_box_helicase_dom"/>
</dbReference>
<dbReference type="Pfam" id="PF24473">
    <property type="entry name" value="CON_HrpB"/>
    <property type="match status" value="1"/>
</dbReference>
<feature type="domain" description="Helicase C-terminal" evidence="7">
    <location>
        <begin position="200"/>
        <end position="393"/>
    </location>
</feature>
<protein>
    <submittedName>
        <fullName evidence="8">ATP-dependent helicase HrpB</fullName>
    </submittedName>
</protein>
<accession>A0ABY3N1J0</accession>
<reference evidence="8 9" key="1">
    <citation type="submission" date="2019-08" db="EMBL/GenBank/DDBJ databases">
        <title>Microbe sample from Colwellia echini.</title>
        <authorList>
            <person name="Christiansen L."/>
            <person name="Pathiraja D."/>
            <person name="Schultz-Johansen M."/>
            <person name="Choi I.-G."/>
            <person name="Stougaard P."/>
        </authorList>
    </citation>
    <scope>NUCLEOTIDE SEQUENCE [LARGE SCALE GENOMIC DNA]</scope>
    <source>
        <strain evidence="8 9">A3</strain>
    </source>
</reference>
<dbReference type="PROSITE" id="PS51194">
    <property type="entry name" value="HELICASE_CTER"/>
    <property type="match status" value="1"/>
</dbReference>
<dbReference type="InterPro" id="IPR001650">
    <property type="entry name" value="Helicase_C-like"/>
</dbReference>
<organism evidence="8 9">
    <name type="scientific">Colwellia echini</name>
    <dbReference type="NCBI Taxonomy" id="1982103"/>
    <lineage>
        <taxon>Bacteria</taxon>
        <taxon>Pseudomonadati</taxon>
        <taxon>Pseudomonadota</taxon>
        <taxon>Gammaproteobacteria</taxon>
        <taxon>Alteromonadales</taxon>
        <taxon>Colwelliaceae</taxon>
        <taxon>Colwellia</taxon>
    </lineage>
</organism>
<dbReference type="SUPFAM" id="SSF52540">
    <property type="entry name" value="P-loop containing nucleoside triphosphate hydrolases"/>
    <property type="match status" value="1"/>
</dbReference>
<dbReference type="Pfam" id="PF08482">
    <property type="entry name" value="HrpB_C"/>
    <property type="match status" value="2"/>
</dbReference>
<dbReference type="InterPro" id="IPR010225">
    <property type="entry name" value="HrpB"/>
</dbReference>
<evidence type="ECO:0000256" key="5">
    <source>
        <dbReference type="SAM" id="MobiDB-lite"/>
    </source>
</evidence>
<keyword evidence="4" id="KW-0067">ATP-binding</keyword>
<evidence type="ECO:0000256" key="3">
    <source>
        <dbReference type="ARBA" id="ARBA00022806"/>
    </source>
</evidence>
<dbReference type="SMART" id="SM00847">
    <property type="entry name" value="HA2"/>
    <property type="match status" value="1"/>
</dbReference>
<name>A0ABY3N1J0_9GAMM</name>
<dbReference type="CDD" id="cd17990">
    <property type="entry name" value="DEXHc_HrpB"/>
    <property type="match status" value="1"/>
</dbReference>
<sequence length="885" mass="99481">MSVATVLPIEAIKQQFCQTLDAQNMLILSAPPGAGKSTCLPLWLLTLPSLANKKIYLLQPRRLAVKNIATFLAKQLNEKVGETVGYRLRNDSKTSLNTRLEVITEGILTQIIQKDAELENTALIVFDEFHERSLQGDLAFALAREVQTELREDLKILLMSATLDIDYLAQALPDAHFLKSDGRSFPVEINYQAPKTNQRWRDHALLVIKEKMLNHQGSILVFTPGIADIRFLLSRLTDYQYEYQNENPNEYQAELQTELHITHVQICPLYGELSLKEQQQAIAPCAPGQRKIVLATNIAETSLTIDGIDLVIDCGLEKVAVFDSASLMNKLVQKQISKASAVQRAGRAGRLMPGHCLRLYGKDDFERRPLHSVNDIQQADLLPTLIEAARWGVSRLADLPLLELPSNIKEQQAWQELQSLAIVNDKYALTMHGQKASQLPCHPRFAHMILMAQQLSDNTALLACLIAALLEERDIFKAEQSRYDCDLNHRLQMFVQQKHYKNAVHERILQQAVRLAQAIKLRFSVQSLNLEKTGILLAYAYPERIAKSRGNHGEYICANGKGALINEQDALASEDYIVIVQTSQAAFKGSSNLTVRLACYINFDDITRFFSTNIKQQDTASFDAKVGRLVAKRQTLLGAIVLAEQSLTKDVSASDISAMWCSLVQQKGLDFLPWQAKDLALKTRWQWLNKYCPEFGLVILSDEFLLANLFTWLAPFVGDIKSKTQMAKLDISAMLLSLLNYQQQKILNKAAPSVYIGPTGRHCPITYSQEQSPKVSLPMQELYGLTQTPMVGIIDGINDGINESISNNELNGKGKSNQGVALLLELLSPAQRPIQVTQDLVKFWSGSYQAVQKDMKSRYPRHYWPDDPINAKPTNKTKRHIKEQI</sequence>
<dbReference type="Pfam" id="PF00271">
    <property type="entry name" value="Helicase_C"/>
    <property type="match status" value="1"/>
</dbReference>
<dbReference type="InterPro" id="IPR056329">
    <property type="entry name" value="CON_HrpB"/>
</dbReference>
<dbReference type="SMART" id="SM00490">
    <property type="entry name" value="HELICc"/>
    <property type="match status" value="1"/>
</dbReference>
<evidence type="ECO:0000256" key="1">
    <source>
        <dbReference type="ARBA" id="ARBA00022741"/>
    </source>
</evidence>
<dbReference type="PANTHER" id="PTHR43519:SF1">
    <property type="entry name" value="ATP-DEPENDENT RNA HELICASE HRPB"/>
    <property type="match status" value="1"/>
</dbReference>
<keyword evidence="1" id="KW-0547">Nucleotide-binding</keyword>
<evidence type="ECO:0000256" key="2">
    <source>
        <dbReference type="ARBA" id="ARBA00022801"/>
    </source>
</evidence>
<dbReference type="Pfam" id="PF00270">
    <property type="entry name" value="DEAD"/>
    <property type="match status" value="1"/>
</dbReference>
<feature type="domain" description="Helicase ATP-binding" evidence="6">
    <location>
        <begin position="17"/>
        <end position="181"/>
    </location>
</feature>
<dbReference type="InterPro" id="IPR013689">
    <property type="entry name" value="RNA_helicase_ATP-dep_HrpB_C"/>
</dbReference>
<gene>
    <name evidence="8" type="primary">hrpB</name>
    <name evidence="8" type="ORF">CWS31_002170</name>
</gene>
<evidence type="ECO:0000313" key="8">
    <source>
        <dbReference type="EMBL" id="TYK67350.1"/>
    </source>
</evidence>
<dbReference type="SMART" id="SM00487">
    <property type="entry name" value="DEXDc"/>
    <property type="match status" value="1"/>
</dbReference>
<feature type="region of interest" description="Disordered" evidence="5">
    <location>
        <begin position="862"/>
        <end position="885"/>
    </location>
</feature>
<dbReference type="Gene3D" id="3.40.50.300">
    <property type="entry name" value="P-loop containing nucleotide triphosphate hydrolases"/>
    <property type="match status" value="2"/>
</dbReference>
<dbReference type="InterPro" id="IPR014001">
    <property type="entry name" value="Helicase_ATP-bd"/>
</dbReference>
<comment type="caution">
    <text evidence="8">The sequence shown here is derived from an EMBL/GenBank/DDBJ whole genome shotgun (WGS) entry which is preliminary data.</text>
</comment>
<dbReference type="EMBL" id="PJAI02000001">
    <property type="protein sequence ID" value="TYK67350.1"/>
    <property type="molecule type" value="Genomic_DNA"/>
</dbReference>
<dbReference type="InterPro" id="IPR027417">
    <property type="entry name" value="P-loop_NTPase"/>
</dbReference>
<dbReference type="Proteomes" id="UP000815846">
    <property type="component" value="Unassembled WGS sequence"/>
</dbReference>
<dbReference type="InterPro" id="IPR049614">
    <property type="entry name" value="HrpB_DEXH"/>
</dbReference>
<proteinExistence type="predicted"/>
<dbReference type="RefSeq" id="WP_101343457.1">
    <property type="nucleotide sequence ID" value="NZ_PJAI02000001.1"/>
</dbReference>
<keyword evidence="3 8" id="KW-0347">Helicase</keyword>
<keyword evidence="9" id="KW-1185">Reference proteome</keyword>
<dbReference type="Gene3D" id="1.20.120.1080">
    <property type="match status" value="1"/>
</dbReference>
<feature type="compositionally biased region" description="Basic residues" evidence="5">
    <location>
        <begin position="875"/>
        <end position="885"/>
    </location>
</feature>
<dbReference type="InterPro" id="IPR007502">
    <property type="entry name" value="Helicase-assoc_dom"/>
</dbReference>
<dbReference type="NCBIfam" id="TIGR01970">
    <property type="entry name" value="DEAH_box_HrpB"/>
    <property type="match status" value="1"/>
</dbReference>
<dbReference type="PROSITE" id="PS51192">
    <property type="entry name" value="HELICASE_ATP_BIND_1"/>
    <property type="match status" value="1"/>
</dbReference>
<dbReference type="CDD" id="cd18791">
    <property type="entry name" value="SF2_C_RHA"/>
    <property type="match status" value="1"/>
</dbReference>
<dbReference type="PIRSF" id="PIRSF005496">
    <property type="entry name" value="ATP_hel_hrpB"/>
    <property type="match status" value="1"/>
</dbReference>
<evidence type="ECO:0000259" key="7">
    <source>
        <dbReference type="PROSITE" id="PS51194"/>
    </source>
</evidence>
<evidence type="ECO:0000256" key="4">
    <source>
        <dbReference type="ARBA" id="ARBA00022840"/>
    </source>
</evidence>
<evidence type="ECO:0000259" key="6">
    <source>
        <dbReference type="PROSITE" id="PS51192"/>
    </source>
</evidence>
<keyword evidence="2" id="KW-0378">Hydrolase</keyword>
<dbReference type="PANTHER" id="PTHR43519">
    <property type="entry name" value="ATP-DEPENDENT RNA HELICASE HRPB"/>
    <property type="match status" value="1"/>
</dbReference>
<evidence type="ECO:0000313" key="9">
    <source>
        <dbReference type="Proteomes" id="UP000815846"/>
    </source>
</evidence>